<feature type="signal peptide" evidence="2">
    <location>
        <begin position="1"/>
        <end position="24"/>
    </location>
</feature>
<keyword evidence="2" id="KW-0732">Signal</keyword>
<dbReference type="Proteomes" id="UP000052023">
    <property type="component" value="Unassembled WGS sequence"/>
</dbReference>
<dbReference type="GO" id="GO:0052689">
    <property type="term" value="F:carboxylic ester hydrolase activity"/>
    <property type="evidence" value="ECO:0007669"/>
    <property type="project" value="UniProtKB-ARBA"/>
</dbReference>
<sequence length="274" mass="29665">MTNFAKTVALLAALLTGSAAECVAAETSATYVEIENPLASPHPLQGYLRRTDVSGPSPAVVLLHSCHGNWKRIDERWGKRIASWGYVVLTVDSLGPRGLEICDDRARIDSAGDAYRALNFLVRDRFVDPDRVGVIGFANGGRAALMSVDHGFLEQSSPNKFRAAIAFYPSCLGLKGEMTAPALILIGELDDWASAKECRSMVEARDDWGISRQKGKGVPIKLTVFPGAYHAFDAPQLTTPLVLKGHHLEFNKPATDQASEALREFLGTTIGGKE</sequence>
<gene>
    <name evidence="4" type="ORF">CQ13_14000</name>
</gene>
<dbReference type="PANTHER" id="PTHR22946:SF9">
    <property type="entry name" value="POLYKETIDE TRANSFERASE AF380"/>
    <property type="match status" value="1"/>
</dbReference>
<name>A0A0R3NIL3_9BRAD</name>
<keyword evidence="1" id="KW-0378">Hydrolase</keyword>
<reference evidence="4 5" key="1">
    <citation type="submission" date="2014-03" db="EMBL/GenBank/DDBJ databases">
        <title>Bradyrhizobium valentinum sp. nov., isolated from effective nodules of Lupinus mariae-josephae, a lupine endemic of basic-lime soils in Eastern Spain.</title>
        <authorList>
            <person name="Duran D."/>
            <person name="Rey L."/>
            <person name="Navarro A."/>
            <person name="Busquets A."/>
            <person name="Imperial J."/>
            <person name="Ruiz-Argueso T."/>
        </authorList>
    </citation>
    <scope>NUCLEOTIDE SEQUENCE [LARGE SCALE GENOMIC DNA]</scope>
    <source>
        <strain evidence="4 5">Ro19</strain>
    </source>
</reference>
<dbReference type="OrthoDB" id="3647650at2"/>
<dbReference type="Gene3D" id="3.40.50.1820">
    <property type="entry name" value="alpha/beta hydrolase"/>
    <property type="match status" value="1"/>
</dbReference>
<dbReference type="EMBL" id="LLYA01000002">
    <property type="protein sequence ID" value="KRR29923.1"/>
    <property type="molecule type" value="Genomic_DNA"/>
</dbReference>
<dbReference type="RefSeq" id="WP_057841451.1">
    <property type="nucleotide sequence ID" value="NZ_LLYA01000002.1"/>
</dbReference>
<dbReference type="PANTHER" id="PTHR22946">
    <property type="entry name" value="DIENELACTONE HYDROLASE DOMAIN-CONTAINING PROTEIN-RELATED"/>
    <property type="match status" value="1"/>
</dbReference>
<protein>
    <recommendedName>
        <fullName evidence="3">Dienelactone hydrolase domain-containing protein</fullName>
    </recommendedName>
</protein>
<comment type="caution">
    <text evidence="4">The sequence shown here is derived from an EMBL/GenBank/DDBJ whole genome shotgun (WGS) entry which is preliminary data.</text>
</comment>
<evidence type="ECO:0000313" key="5">
    <source>
        <dbReference type="Proteomes" id="UP000052023"/>
    </source>
</evidence>
<dbReference type="Pfam" id="PF01738">
    <property type="entry name" value="DLH"/>
    <property type="match status" value="1"/>
</dbReference>
<evidence type="ECO:0000259" key="3">
    <source>
        <dbReference type="Pfam" id="PF01738"/>
    </source>
</evidence>
<evidence type="ECO:0000256" key="2">
    <source>
        <dbReference type="SAM" id="SignalP"/>
    </source>
</evidence>
<keyword evidence="5" id="KW-1185">Reference proteome</keyword>
<evidence type="ECO:0000256" key="1">
    <source>
        <dbReference type="ARBA" id="ARBA00022801"/>
    </source>
</evidence>
<proteinExistence type="predicted"/>
<feature type="domain" description="Dienelactone hydrolase" evidence="3">
    <location>
        <begin position="45"/>
        <end position="268"/>
    </location>
</feature>
<dbReference type="SUPFAM" id="SSF53474">
    <property type="entry name" value="alpha/beta-Hydrolases"/>
    <property type="match status" value="1"/>
</dbReference>
<dbReference type="InterPro" id="IPR002925">
    <property type="entry name" value="Dienelactn_hydro"/>
</dbReference>
<accession>A0A0R3NIL3</accession>
<evidence type="ECO:0000313" key="4">
    <source>
        <dbReference type="EMBL" id="KRR29923.1"/>
    </source>
</evidence>
<dbReference type="AlphaFoldDB" id="A0A0R3NIL3"/>
<dbReference type="InterPro" id="IPR050261">
    <property type="entry name" value="FrsA_esterase"/>
</dbReference>
<dbReference type="InterPro" id="IPR029058">
    <property type="entry name" value="AB_hydrolase_fold"/>
</dbReference>
<organism evidence="4 5">
    <name type="scientific">Bradyrhizobium retamae</name>
    <dbReference type="NCBI Taxonomy" id="1300035"/>
    <lineage>
        <taxon>Bacteria</taxon>
        <taxon>Pseudomonadati</taxon>
        <taxon>Pseudomonadota</taxon>
        <taxon>Alphaproteobacteria</taxon>
        <taxon>Hyphomicrobiales</taxon>
        <taxon>Nitrobacteraceae</taxon>
        <taxon>Bradyrhizobium</taxon>
    </lineage>
</organism>
<feature type="chain" id="PRO_5006445410" description="Dienelactone hydrolase domain-containing protein" evidence="2">
    <location>
        <begin position="25"/>
        <end position="274"/>
    </location>
</feature>